<dbReference type="InterPro" id="IPR029062">
    <property type="entry name" value="Class_I_gatase-like"/>
</dbReference>
<dbReference type="EMBL" id="CP063450">
    <property type="protein sequence ID" value="QOV98447.1"/>
    <property type="molecule type" value="Genomic_DNA"/>
</dbReference>
<organism evidence="2 3">
    <name type="scientific">Rhodococcus pyridinivorans</name>
    <dbReference type="NCBI Taxonomy" id="103816"/>
    <lineage>
        <taxon>Bacteria</taxon>
        <taxon>Bacillati</taxon>
        <taxon>Actinomycetota</taxon>
        <taxon>Actinomycetes</taxon>
        <taxon>Mycobacteriales</taxon>
        <taxon>Nocardiaceae</taxon>
        <taxon>Rhodococcus</taxon>
    </lineage>
</organism>
<proteinExistence type="predicted"/>
<dbReference type="Pfam" id="PF07090">
    <property type="entry name" value="GATase1_like"/>
    <property type="match status" value="1"/>
</dbReference>
<evidence type="ECO:0000259" key="1">
    <source>
        <dbReference type="Pfam" id="PF07090"/>
    </source>
</evidence>
<sequence length="251" mass="27921">MEPLKILFTGESWIKHVIHMKGFDQFHTTEYEEGASVFLENLTREGHDVNYVRGHEISSRFPKTAQEIDEYDVVVISDIGSNSFQLPDETFLRSEASPNRLGVVAEYVRRGGGLVKVGGYMSFTGIDGKARFGMTPLADVLPVTMLPYDDRIEVPEGCKVEVCRPEHPVLGDTSSDWPPLLGYNRVVARDDAEVVARTGDDPILVTGHHGDGRVVAFTSDLAPHWAPPEFVEWSNYALLWSSILSWASGRS</sequence>
<reference evidence="2 3" key="1">
    <citation type="submission" date="2020-10" db="EMBL/GenBank/DDBJ databases">
        <title>Whole genome sequence of oil-degrading bacteria Rhodococcus pyridinivorans strain 5Ap.</title>
        <authorList>
            <person name="Akhremchuk A.E."/>
            <person name="Valentovich L.N."/>
            <person name="Charniauskaya M.I."/>
            <person name="Bukliarevich H.A."/>
            <person name="Titok M.A."/>
        </authorList>
    </citation>
    <scope>NUCLEOTIDE SEQUENCE [LARGE SCALE GENOMIC DNA]</scope>
    <source>
        <strain evidence="2 3">5Ap</strain>
    </source>
</reference>
<dbReference type="InterPro" id="IPR010768">
    <property type="entry name" value="GATase1-like"/>
</dbReference>
<evidence type="ECO:0000313" key="2">
    <source>
        <dbReference type="EMBL" id="QOV98447.1"/>
    </source>
</evidence>
<dbReference type="SUPFAM" id="SSF52317">
    <property type="entry name" value="Class I glutamine amidotransferase-like"/>
    <property type="match status" value="1"/>
</dbReference>
<dbReference type="InterPro" id="IPR017027">
    <property type="entry name" value="STM3548-like"/>
</dbReference>
<dbReference type="AlphaFoldDB" id="A0A419Z3D7"/>
<keyword evidence="3" id="KW-1185">Reference proteome</keyword>
<dbReference type="RefSeq" id="WP_039583672.1">
    <property type="nucleotide sequence ID" value="NZ_CP022915.1"/>
</dbReference>
<protein>
    <submittedName>
        <fullName evidence="2">Cytoplasmic protein</fullName>
    </submittedName>
</protein>
<dbReference type="CDD" id="cd03143">
    <property type="entry name" value="A4_beta-galactosidase_middle_domain"/>
    <property type="match status" value="1"/>
</dbReference>
<name>A0A419Z3D7_9NOCA</name>
<dbReference type="Gene3D" id="3.40.50.880">
    <property type="match status" value="1"/>
</dbReference>
<feature type="domain" description="Putative glutamine amidotransferase" evidence="1">
    <location>
        <begin position="5"/>
        <end position="247"/>
    </location>
</feature>
<gene>
    <name evidence="2" type="ORF">INP59_21915</name>
</gene>
<dbReference type="PANTHER" id="PTHR37947">
    <property type="entry name" value="BLL2462 PROTEIN"/>
    <property type="match status" value="1"/>
</dbReference>
<dbReference type="Proteomes" id="UP000593818">
    <property type="component" value="Chromosome"/>
</dbReference>
<dbReference type="PIRSF" id="PIRSF034405">
    <property type="entry name" value="UCP034405"/>
    <property type="match status" value="1"/>
</dbReference>
<dbReference type="PANTHER" id="PTHR37947:SF1">
    <property type="entry name" value="BLL2462 PROTEIN"/>
    <property type="match status" value="1"/>
</dbReference>
<accession>A0A419Z3D7</accession>
<evidence type="ECO:0000313" key="3">
    <source>
        <dbReference type="Proteomes" id="UP000593818"/>
    </source>
</evidence>
<dbReference type="GeneID" id="83624561"/>